<keyword evidence="5" id="KW-1185">Reference proteome</keyword>
<proteinExistence type="predicted"/>
<feature type="domain" description="IPT/TIG" evidence="3">
    <location>
        <begin position="1138"/>
        <end position="1222"/>
    </location>
</feature>
<organism evidence="4 5">
    <name type="scientific">Ilumatobacter fluminis</name>
    <dbReference type="NCBI Taxonomy" id="467091"/>
    <lineage>
        <taxon>Bacteria</taxon>
        <taxon>Bacillati</taxon>
        <taxon>Actinomycetota</taxon>
        <taxon>Acidimicrobiia</taxon>
        <taxon>Acidimicrobiales</taxon>
        <taxon>Ilumatobacteraceae</taxon>
        <taxon>Ilumatobacter</taxon>
    </lineage>
</organism>
<gene>
    <name evidence="4" type="ORF">BDK89_3924</name>
</gene>
<dbReference type="PANTHER" id="PTHR22625:SF70">
    <property type="entry name" value="PLEXIN A, ISOFORM A"/>
    <property type="match status" value="1"/>
</dbReference>
<accession>A0A4R7I485</accession>
<feature type="domain" description="IPT/TIG" evidence="3">
    <location>
        <begin position="553"/>
        <end position="634"/>
    </location>
</feature>
<dbReference type="GO" id="GO:0005975">
    <property type="term" value="P:carbohydrate metabolic process"/>
    <property type="evidence" value="ECO:0007669"/>
    <property type="project" value="UniProtKB-ARBA"/>
</dbReference>
<dbReference type="Pfam" id="PF01833">
    <property type="entry name" value="TIG"/>
    <property type="match status" value="9"/>
</dbReference>
<feature type="domain" description="IPT/TIG" evidence="3">
    <location>
        <begin position="887"/>
        <end position="968"/>
    </location>
</feature>
<dbReference type="CDD" id="cd00102">
    <property type="entry name" value="IPT"/>
    <property type="match status" value="7"/>
</dbReference>
<keyword evidence="1" id="KW-1133">Transmembrane helix</keyword>
<feature type="domain" description="IPT/TIG" evidence="3">
    <location>
        <begin position="803"/>
        <end position="884"/>
    </location>
</feature>
<keyword evidence="1" id="KW-0812">Transmembrane</keyword>
<evidence type="ECO:0000313" key="4">
    <source>
        <dbReference type="EMBL" id="TDT18305.1"/>
    </source>
</evidence>
<dbReference type="GO" id="GO:0017154">
    <property type="term" value="F:semaphorin receptor activity"/>
    <property type="evidence" value="ECO:0007669"/>
    <property type="project" value="InterPro"/>
</dbReference>
<dbReference type="OrthoDB" id="5479351at2"/>
<evidence type="ECO:0000259" key="3">
    <source>
        <dbReference type="SMART" id="SM00429"/>
    </source>
</evidence>
<feature type="domain" description="IPT/TIG" evidence="3">
    <location>
        <begin position="636"/>
        <end position="717"/>
    </location>
</feature>
<feature type="signal peptide" evidence="2">
    <location>
        <begin position="1"/>
        <end position="22"/>
    </location>
</feature>
<dbReference type="NCBIfam" id="NF033766">
    <property type="entry name" value="choice_anch_G"/>
    <property type="match status" value="1"/>
</dbReference>
<feature type="domain" description="IPT/TIG" evidence="3">
    <location>
        <begin position="719"/>
        <end position="800"/>
    </location>
</feature>
<dbReference type="PANTHER" id="PTHR22625">
    <property type="entry name" value="PLEXIN"/>
    <property type="match status" value="1"/>
</dbReference>
<dbReference type="AlphaFoldDB" id="A0A4R7I485"/>
<dbReference type="InterPro" id="IPR022657">
    <property type="entry name" value="De-COase2_CS"/>
</dbReference>
<comment type="caution">
    <text evidence="4">The sequence shown here is derived from an EMBL/GenBank/DDBJ whole genome shotgun (WGS) entry which is preliminary data.</text>
</comment>
<dbReference type="InterPro" id="IPR047900">
    <property type="entry name" value="Choice_anch_G"/>
</dbReference>
<dbReference type="NCBIfam" id="TIGR01167">
    <property type="entry name" value="LPXTG_anchor"/>
    <property type="match status" value="1"/>
</dbReference>
<evidence type="ECO:0000256" key="1">
    <source>
        <dbReference type="SAM" id="Phobius"/>
    </source>
</evidence>
<feature type="chain" id="PRO_5038436047" evidence="2">
    <location>
        <begin position="23"/>
        <end position="1279"/>
    </location>
</feature>
<evidence type="ECO:0000313" key="5">
    <source>
        <dbReference type="Proteomes" id="UP000294558"/>
    </source>
</evidence>
<sequence>MVTRRLLAVASTVGLCAIAAFAPPVQALPGDTSHADTVFLDGSLLGLDATLVASIGVEEADSDGTATETNSGNLDLGVLGLRVLDIGGGVQVPLALTEAGVVGQYASALSDGSSVAASGLVASDGAIGTGITPAPGVAPGPLRLSLGDLVADLGLSPALLAEIAELDLTVDGVAARASQAAPGTATGDYAIADVGLEITSPTVAAVGSTVTTTVATAETGIAGLDGVLETTLGGLLGGLGLIDVDVTVGASGLTAAVAPFLAAPASDPTYPGVTVDLNSGLVTVDLDEITALEGQPADTDVLTSAQIATIVANITGLTSSVLADLDTAIEGALDAITVTGGVQLLGLDIVTIDTTLGDLADGTTTGISVVGAALPFELAILSGLLADVTGVVGALSGLGGGLATTIASDLGPALDPVLSAALALTVNSQSTTAGAFTETALRVTLLPGTGALTLDIGNATVGPNSLAPAASASTITPDTGPDSGGTAVTITGSGFTNATAATFDGTPGTSFTIVDDSTITTVTPAHAPGAVDVVVESPRGDSAPLTFTYVPDDAIAVSLDPTEGPDTGGTTVTITGSNFTPATAATFDGTPGTSFTIVDDSTITVVSPPHTPGAVDVVVESPLGDADPLTFTYLETPVATSLDPTEGPDTGGTTVTISGSGFVNATGVTFDGIPGTSFTVVDDDEITVVSPAHAPGAVDVVVQSPLGDADPLTFTYLESPVALSLDPNSGPDDGGTTVTISGTGFVNATGVTFDGIPGTSFTVVDDDEITVVSPAHAPGAVDVVVQSPLGDADPLTFTYLDDAADAVSITPGSGPESGGTAVTITGSNFTGATGVTFDGIAGTSFAVVDDSTITASTPPHAPGSVAVIVQQSGGDSNALAFDYLPDPASATSLTPTSGPEDGGTTVTITGSGFDDATSATFDGVAGTAFTVVDDTTISVATPPHAPGPVDVVVTSPYGDSAPLTFTYVPGPADATSIDPATGPEVGGTAVTISGDNFTDATAATFDGMPGTSFTVVSDDEITVVSPPHAPGPVDVVVRSAFGDAAPLTFTYTSVAASAASLTPASGPDTGGTTVTITGTNLTHATGVTFDGTAGTSFTVVDDTTVRVVTPAGTRGPVDVIVVSPYGDGGPLAFTYIGATRVATIDPPQGPTSGGTTVTITGVCFTGAIDVTFDGVSATSFTVVDDTTITAVTPAHAAASVDVVVIGSAVCSGEPLAATYLYVDPAPETTTTTTTTIPEPAPDVELPATGSGTTSALLAGGLLVGLGLTLTVWTRRRTTI</sequence>
<dbReference type="Gene3D" id="2.60.40.10">
    <property type="entry name" value="Immunoglobulins"/>
    <property type="match status" value="9"/>
</dbReference>
<dbReference type="SMART" id="SM00429">
    <property type="entry name" value="IPT"/>
    <property type="match status" value="9"/>
</dbReference>
<dbReference type="InterPro" id="IPR013783">
    <property type="entry name" value="Ig-like_fold"/>
</dbReference>
<feature type="domain" description="IPT/TIG" evidence="3">
    <location>
        <begin position="469"/>
        <end position="550"/>
    </location>
</feature>
<reference evidence="4 5" key="1">
    <citation type="submission" date="2019-03" db="EMBL/GenBank/DDBJ databases">
        <title>Sequencing the genomes of 1000 actinobacteria strains.</title>
        <authorList>
            <person name="Klenk H.-P."/>
        </authorList>
    </citation>
    <scope>NUCLEOTIDE SEQUENCE [LARGE SCALE GENOMIC DNA]</scope>
    <source>
        <strain evidence="4 5">DSM 18936</strain>
    </source>
</reference>
<dbReference type="InterPro" id="IPR002909">
    <property type="entry name" value="IPT_dom"/>
</dbReference>
<feature type="domain" description="IPT/TIG" evidence="3">
    <location>
        <begin position="971"/>
        <end position="1052"/>
    </location>
</feature>
<feature type="transmembrane region" description="Helical" evidence="1">
    <location>
        <begin position="1255"/>
        <end position="1273"/>
    </location>
</feature>
<keyword evidence="2" id="KW-0732">Signal</keyword>
<dbReference type="InterPro" id="IPR014756">
    <property type="entry name" value="Ig_E-set"/>
</dbReference>
<dbReference type="SUPFAM" id="SSF81296">
    <property type="entry name" value="E set domains"/>
    <property type="match status" value="9"/>
</dbReference>
<dbReference type="Proteomes" id="UP000294558">
    <property type="component" value="Unassembled WGS sequence"/>
</dbReference>
<keyword evidence="1" id="KW-0472">Membrane</keyword>
<dbReference type="PROSITE" id="PS00879">
    <property type="entry name" value="ODR_DC_2_2"/>
    <property type="match status" value="1"/>
</dbReference>
<name>A0A4R7I485_9ACTN</name>
<evidence type="ECO:0000256" key="2">
    <source>
        <dbReference type="SAM" id="SignalP"/>
    </source>
</evidence>
<feature type="domain" description="IPT/TIG" evidence="3">
    <location>
        <begin position="1055"/>
        <end position="1136"/>
    </location>
</feature>
<dbReference type="RefSeq" id="WP_133870534.1">
    <property type="nucleotide sequence ID" value="NZ_SOAU01000001.1"/>
</dbReference>
<dbReference type="InterPro" id="IPR031148">
    <property type="entry name" value="Plexin"/>
</dbReference>
<protein>
    <submittedName>
        <fullName evidence="4">LPXTG-motif cell wall-anchored protein</fullName>
    </submittedName>
</protein>
<dbReference type="EMBL" id="SOAU01000001">
    <property type="protein sequence ID" value="TDT18305.1"/>
    <property type="molecule type" value="Genomic_DNA"/>
</dbReference>